<organism evidence="1 4">
    <name type="scientific">Bradyrhizobium zhengyangense</name>
    <dbReference type="NCBI Taxonomy" id="2911009"/>
    <lineage>
        <taxon>Bacteria</taxon>
        <taxon>Pseudomonadati</taxon>
        <taxon>Pseudomonadota</taxon>
        <taxon>Alphaproteobacteria</taxon>
        <taxon>Hyphomicrobiales</taxon>
        <taxon>Nitrobacteraceae</taxon>
        <taxon>Bradyrhizobium</taxon>
    </lineage>
</organism>
<dbReference type="AlphaFoldDB" id="A0A9X1RA82"/>
<evidence type="ECO:0000313" key="2">
    <source>
        <dbReference type="EMBL" id="MCG2666218.1"/>
    </source>
</evidence>
<protein>
    <submittedName>
        <fullName evidence="1">Uncharacterized protein</fullName>
    </submittedName>
</protein>
<reference evidence="1" key="1">
    <citation type="submission" date="2022-01" db="EMBL/GenBank/DDBJ databases">
        <title>Genome sequnece data of strain Bradyrhizobium sp. nov.</title>
        <authorList>
            <person name="Zhang J."/>
        </authorList>
    </citation>
    <scope>NUCLEOTIDE SEQUENCE</scope>
    <source>
        <strain evidence="2">WYCCWR 12774</strain>
        <strain evidence="1">WYCCWR 13023</strain>
    </source>
</reference>
<sequence length="57" mass="6642">MAGLFADDSEQIDRRTSRSICDAVGERLQQSMRPEPRLPTHLEQLLNELRKRDLDPH</sequence>
<dbReference type="EMBL" id="JAKLTY010000019">
    <property type="protein sequence ID" value="MCG2630292.1"/>
    <property type="molecule type" value="Genomic_DNA"/>
</dbReference>
<evidence type="ECO:0000313" key="1">
    <source>
        <dbReference type="EMBL" id="MCG2630292.1"/>
    </source>
</evidence>
<evidence type="ECO:0000313" key="4">
    <source>
        <dbReference type="Proteomes" id="UP001139054"/>
    </source>
</evidence>
<proteinExistence type="predicted"/>
<dbReference type="Proteomes" id="UP001139054">
    <property type="component" value="Unassembled WGS sequence"/>
</dbReference>
<name>A0A9X1RA82_9BRAD</name>
<keyword evidence="3" id="KW-1185">Reference proteome</keyword>
<gene>
    <name evidence="2" type="ORF">L6637_04620</name>
    <name evidence="1" type="ORF">L6654_27045</name>
</gene>
<dbReference type="Proteomes" id="UP001139012">
    <property type="component" value="Unassembled WGS sequence"/>
</dbReference>
<dbReference type="RefSeq" id="WP_237858292.1">
    <property type="nucleotide sequence ID" value="NZ_JAKLTY010000019.1"/>
</dbReference>
<comment type="caution">
    <text evidence="1">The sequence shown here is derived from an EMBL/GenBank/DDBJ whole genome shotgun (WGS) entry which is preliminary data.</text>
</comment>
<evidence type="ECO:0000313" key="3">
    <source>
        <dbReference type="Proteomes" id="UP001139012"/>
    </source>
</evidence>
<accession>A0A9X1RA82</accession>
<dbReference type="EMBL" id="JAKLUA010000001">
    <property type="protein sequence ID" value="MCG2666218.1"/>
    <property type="molecule type" value="Genomic_DNA"/>
</dbReference>